<accession>A0A8C5AHA2</accession>
<dbReference type="Ensembl" id="ENSGMOT00000073143.1">
    <property type="protein sequence ID" value="ENSGMOP00000032254.1"/>
    <property type="gene ID" value="ENSGMOG00000024451.1"/>
</dbReference>
<name>A0A8C5AHA2_GADMO</name>
<keyword evidence="2" id="KW-1185">Reference proteome</keyword>
<proteinExistence type="predicted"/>
<sequence length="130" mass="14745">GIICPLQHAGHISEDERQNMTEVWVSTCEILGFMVPLMSPWKMYTLPWSGRGAMEDPNLPFSPACPRRTTGSSNWQSTLWQGHTVLLHVQRGGDEDNFAEHLTGGIHCHGHYLRPKILTNLRLIDTKQKQ</sequence>
<reference evidence="1" key="2">
    <citation type="submission" date="2025-09" db="UniProtKB">
        <authorList>
            <consortium name="Ensembl"/>
        </authorList>
    </citation>
    <scope>IDENTIFICATION</scope>
</reference>
<protein>
    <submittedName>
        <fullName evidence="1">Uncharacterized protein</fullName>
    </submittedName>
</protein>
<reference evidence="1" key="1">
    <citation type="submission" date="2025-08" db="UniProtKB">
        <authorList>
            <consortium name="Ensembl"/>
        </authorList>
    </citation>
    <scope>IDENTIFICATION</scope>
</reference>
<organism evidence="1 2">
    <name type="scientific">Gadus morhua</name>
    <name type="common">Atlantic cod</name>
    <dbReference type="NCBI Taxonomy" id="8049"/>
    <lineage>
        <taxon>Eukaryota</taxon>
        <taxon>Metazoa</taxon>
        <taxon>Chordata</taxon>
        <taxon>Craniata</taxon>
        <taxon>Vertebrata</taxon>
        <taxon>Euteleostomi</taxon>
        <taxon>Actinopterygii</taxon>
        <taxon>Neopterygii</taxon>
        <taxon>Teleostei</taxon>
        <taxon>Neoteleostei</taxon>
        <taxon>Acanthomorphata</taxon>
        <taxon>Zeiogadaria</taxon>
        <taxon>Gadariae</taxon>
        <taxon>Gadiformes</taxon>
        <taxon>Gadoidei</taxon>
        <taxon>Gadidae</taxon>
        <taxon>Gadus</taxon>
    </lineage>
</organism>
<dbReference type="GeneTree" id="ENSGT01130000282381"/>
<dbReference type="AlphaFoldDB" id="A0A8C5AHA2"/>
<evidence type="ECO:0000313" key="2">
    <source>
        <dbReference type="Proteomes" id="UP000694546"/>
    </source>
</evidence>
<dbReference type="Proteomes" id="UP000694546">
    <property type="component" value="Chromosome 18"/>
</dbReference>
<evidence type="ECO:0000313" key="1">
    <source>
        <dbReference type="Ensembl" id="ENSGMOP00000032254.1"/>
    </source>
</evidence>